<reference evidence="2" key="1">
    <citation type="submission" date="2016-10" db="EMBL/GenBank/DDBJ databases">
        <authorList>
            <person name="Wegmann U."/>
        </authorList>
    </citation>
    <scope>NUCLEOTIDE SEQUENCE [LARGE SCALE GENOMIC DNA]</scope>
</reference>
<organism evidence="1 2">
    <name type="scientific">Desulfovibrio piger</name>
    <dbReference type="NCBI Taxonomy" id="901"/>
    <lineage>
        <taxon>Bacteria</taxon>
        <taxon>Pseudomonadati</taxon>
        <taxon>Thermodesulfobacteriota</taxon>
        <taxon>Desulfovibrionia</taxon>
        <taxon>Desulfovibrionales</taxon>
        <taxon>Desulfovibrionaceae</taxon>
        <taxon>Desulfovibrio</taxon>
    </lineage>
</organism>
<name>A0A1K1LCS9_9BACT</name>
<dbReference type="Gene3D" id="3.90.1140.10">
    <property type="entry name" value="Cyclic phosphodiesterase"/>
    <property type="match status" value="1"/>
</dbReference>
<evidence type="ECO:0000313" key="1">
    <source>
        <dbReference type="EMBL" id="SFV72512.1"/>
    </source>
</evidence>
<dbReference type="RefSeq" id="WP_072332969.1">
    <property type="nucleotide sequence ID" value="NZ_DBGALU010000127.1"/>
</dbReference>
<dbReference type="Pfam" id="PF06299">
    <property type="entry name" value="DUF1045"/>
    <property type="match status" value="1"/>
</dbReference>
<dbReference type="OrthoDB" id="4954742at2"/>
<proteinExistence type="predicted"/>
<accession>A0A1K1LCS9</accession>
<keyword evidence="2" id="KW-1185">Reference proteome</keyword>
<dbReference type="EMBL" id="LT630450">
    <property type="protein sequence ID" value="SFV72512.1"/>
    <property type="molecule type" value="Genomic_DNA"/>
</dbReference>
<sequence>MAARYALYYAPRRDEPLYRLMAPLFGRDCRDGRRLPGGPVAPAGVEHDLWTSLARTPAHYGLHATLKAPFELRSTSEGMVAALREACRKVAERHARWLTAPLGLQRLPAHSGERQAFFLALVPRQGDAASESAMAALERDCVTELDRFRAPLDQGDVERREPLSRDERRNLLRWGYHHVLDLFRFHITLTGPLPHEGADRVEAALNQYLEPVIDKSLVMDSVCLVCQTDRALPFRLTTRFALARTGNV</sequence>
<dbReference type="InterPro" id="IPR009389">
    <property type="entry name" value="DUF1045"/>
</dbReference>
<dbReference type="KEGG" id="dpg:DESPIGER_0628"/>
<protein>
    <submittedName>
        <fullName evidence="1">Protein RcsF</fullName>
    </submittedName>
</protein>
<gene>
    <name evidence="1" type="ORF">DESPIGER_0628</name>
</gene>
<dbReference type="PIRSF" id="PIRSF033328">
    <property type="entry name" value="Phest_Mll4975"/>
    <property type="match status" value="1"/>
</dbReference>
<dbReference type="AlphaFoldDB" id="A0A1K1LCS9"/>
<evidence type="ECO:0000313" key="2">
    <source>
        <dbReference type="Proteomes" id="UP000186323"/>
    </source>
</evidence>
<dbReference type="Proteomes" id="UP000186323">
    <property type="component" value="Chromosome I"/>
</dbReference>